<dbReference type="SUPFAM" id="SSF55154">
    <property type="entry name" value="CYTH-like phosphatases"/>
    <property type="match status" value="1"/>
</dbReference>
<dbReference type="SMART" id="SM01118">
    <property type="entry name" value="CYTH"/>
    <property type="match status" value="1"/>
</dbReference>
<feature type="domain" description="CYTH" evidence="1">
    <location>
        <begin position="4"/>
        <end position="192"/>
    </location>
</feature>
<proteinExistence type="predicted"/>
<dbReference type="Pfam" id="PF01928">
    <property type="entry name" value="CYTH"/>
    <property type="match status" value="1"/>
</dbReference>
<dbReference type="CDD" id="cd07762">
    <property type="entry name" value="CYTH-like_Pase_1"/>
    <property type="match status" value="1"/>
</dbReference>
<dbReference type="Proteomes" id="UP001205609">
    <property type="component" value="Unassembled WGS sequence"/>
</dbReference>
<sequence>MALEREIEFKQLLDRKTYTKIQTTYFPNVQPFTQTNYYIDTPDFQIIQHKMALRIRIREDKTHEITLKVPAEVGLIEYNHSTSYQPLQDTLLPAALLPNDITDVLHSHDIDISQLTVLGSLTTHRLEYHHTSGLLVLDHSEYLGTEDFELEFEVSDAKAGYEAFQKILATYQLTHQPPFNKVQRFFNERQKMKEC</sequence>
<dbReference type="PIRSF" id="PIRSF012526">
    <property type="entry name" value="CYTH_UCP012526"/>
    <property type="match status" value="1"/>
</dbReference>
<evidence type="ECO:0000313" key="3">
    <source>
        <dbReference type="Proteomes" id="UP001205609"/>
    </source>
</evidence>
<gene>
    <name evidence="2" type="ORF">NXS11_06915</name>
</gene>
<dbReference type="Gene3D" id="2.40.320.10">
    <property type="entry name" value="Hypothetical Protein Pfu-838710-001"/>
    <property type="match status" value="1"/>
</dbReference>
<comment type="caution">
    <text evidence="2">The sequence shown here is derived from an EMBL/GenBank/DDBJ whole genome shotgun (WGS) entry which is preliminary data.</text>
</comment>
<organism evidence="2 3">
    <name type="scientific">Staphylococcus americanisciuri</name>
    <dbReference type="NCBI Taxonomy" id="2973940"/>
    <lineage>
        <taxon>Bacteria</taxon>
        <taxon>Bacillati</taxon>
        <taxon>Bacillota</taxon>
        <taxon>Bacilli</taxon>
        <taxon>Bacillales</taxon>
        <taxon>Staphylococcaceae</taxon>
        <taxon>Staphylococcus</taxon>
    </lineage>
</organism>
<dbReference type="PROSITE" id="PS51707">
    <property type="entry name" value="CYTH"/>
    <property type="match status" value="1"/>
</dbReference>
<dbReference type="InterPro" id="IPR009195">
    <property type="entry name" value="Uncharacterised_YjbK"/>
</dbReference>
<reference evidence="2 3" key="1">
    <citation type="journal article" date="2023" name="Int. J. Syst. Evol. Microbiol.">
        <title>Streptococcus sciuri sp. nov., Staphylococcus marylandisciuri sp. nov. and Staphylococcus americanisciuri sp. nov., isolated from faeces of eastern grey squirrel (Sciurus carolinensis).</title>
        <authorList>
            <person name="Volokhov D.V."/>
            <person name="Zagorodnyaya T.A."/>
            <person name="Furtak V.A."/>
            <person name="Nattanmai G."/>
            <person name="Randall L."/>
            <person name="Jose S."/>
            <person name="Gao Y."/>
            <person name="Eisenberg T."/>
            <person name="Delmonte P."/>
            <person name="Blom J."/>
            <person name="Mitchell K.K."/>
        </authorList>
    </citation>
    <scope>NUCLEOTIDE SEQUENCE [LARGE SCALE GENOMIC DNA]</scope>
    <source>
        <strain evidence="2 3">GRT3</strain>
    </source>
</reference>
<dbReference type="EMBL" id="JANUXY010000006">
    <property type="protein sequence ID" value="MCS4486627.1"/>
    <property type="molecule type" value="Genomic_DNA"/>
</dbReference>
<accession>A0ABT2F492</accession>
<evidence type="ECO:0000313" key="2">
    <source>
        <dbReference type="EMBL" id="MCS4486627.1"/>
    </source>
</evidence>
<evidence type="ECO:0000259" key="1">
    <source>
        <dbReference type="PROSITE" id="PS51707"/>
    </source>
</evidence>
<dbReference type="RefSeq" id="WP_259200082.1">
    <property type="nucleotide sequence ID" value="NZ_JANUXY010000006.1"/>
</dbReference>
<keyword evidence="3" id="KW-1185">Reference proteome</keyword>
<dbReference type="InterPro" id="IPR023577">
    <property type="entry name" value="CYTH_domain"/>
</dbReference>
<name>A0ABT2F492_9STAP</name>
<protein>
    <submittedName>
        <fullName evidence="2">CYTH domain-containing protein</fullName>
    </submittedName>
</protein>
<dbReference type="InterPro" id="IPR033469">
    <property type="entry name" value="CYTH-like_dom_sf"/>
</dbReference>